<dbReference type="OrthoDB" id="277831at2"/>
<dbReference type="STRING" id="1936003.STSP2_00755"/>
<dbReference type="EMBL" id="CP019791">
    <property type="protein sequence ID" value="AQT67607.1"/>
    <property type="molecule type" value="Genomic_DNA"/>
</dbReference>
<protein>
    <submittedName>
        <fullName evidence="1">Flagellin N-methylase</fullName>
    </submittedName>
</protein>
<keyword evidence="2" id="KW-1185">Reference proteome</keyword>
<proteinExistence type="predicted"/>
<evidence type="ECO:0000313" key="1">
    <source>
        <dbReference type="EMBL" id="AQT67607.1"/>
    </source>
</evidence>
<accession>A0A1U9NIJ2</accession>
<gene>
    <name evidence="1" type="ORF">STSP2_00755</name>
</gene>
<name>A0A1U9NIJ2_9BACT</name>
<keyword evidence="1" id="KW-0808">Transferase</keyword>
<reference evidence="2" key="1">
    <citation type="submission" date="2017-02" db="EMBL/GenBank/DDBJ databases">
        <title>Comparative genomics and description of representatives of a novel lineage of planctomycetes thriving in anoxic sediments.</title>
        <authorList>
            <person name="Spring S."/>
            <person name="Bunk B."/>
            <person name="Sproer C."/>
        </authorList>
    </citation>
    <scope>NUCLEOTIDE SEQUENCE [LARGE SCALE GENOMIC DNA]</scope>
    <source>
        <strain evidence="2">ST-NAGAB-D1</strain>
    </source>
</reference>
<dbReference type="InterPro" id="IPR005358">
    <property type="entry name" value="Puta_zinc/iron-chelating_dom"/>
</dbReference>
<keyword evidence="1" id="KW-0282">Flagellum</keyword>
<dbReference type="GO" id="GO:0032259">
    <property type="term" value="P:methylation"/>
    <property type="evidence" value="ECO:0007669"/>
    <property type="project" value="UniProtKB-KW"/>
</dbReference>
<dbReference type="Proteomes" id="UP000189674">
    <property type="component" value="Chromosome"/>
</dbReference>
<dbReference type="Pfam" id="PF03692">
    <property type="entry name" value="CxxCxxCC"/>
    <property type="match status" value="1"/>
</dbReference>
<evidence type="ECO:0000313" key="2">
    <source>
        <dbReference type="Proteomes" id="UP000189674"/>
    </source>
</evidence>
<dbReference type="KEGG" id="alus:STSP2_00755"/>
<sequence>MTMRSDVVAQVREVYDWLELKLADRKPVCGACGNCCDFAGFDHRLYVTLAELEYFRAAMGPDILEMSEGRCPYQQDSKCSVYDHRFAGCRIFNCRGDENFQSELSEETIRKFKRICRDTGMEYLYMELGAALKLAQE</sequence>
<keyword evidence="1" id="KW-0966">Cell projection</keyword>
<keyword evidence="1" id="KW-0969">Cilium</keyword>
<keyword evidence="1" id="KW-0489">Methyltransferase</keyword>
<dbReference type="GO" id="GO:0008168">
    <property type="term" value="F:methyltransferase activity"/>
    <property type="evidence" value="ECO:0007669"/>
    <property type="project" value="UniProtKB-KW"/>
</dbReference>
<dbReference type="AlphaFoldDB" id="A0A1U9NIJ2"/>
<organism evidence="1 2">
    <name type="scientific">Anaerohalosphaera lusitana</name>
    <dbReference type="NCBI Taxonomy" id="1936003"/>
    <lineage>
        <taxon>Bacteria</taxon>
        <taxon>Pseudomonadati</taxon>
        <taxon>Planctomycetota</taxon>
        <taxon>Phycisphaerae</taxon>
        <taxon>Sedimentisphaerales</taxon>
        <taxon>Anaerohalosphaeraceae</taxon>
        <taxon>Anaerohalosphaera</taxon>
    </lineage>
</organism>